<proteinExistence type="predicted"/>
<evidence type="ECO:0000313" key="2">
    <source>
        <dbReference type="EMBL" id="TBN04314.1"/>
    </source>
</evidence>
<gene>
    <name evidence="2" type="ORF">EYD45_06760</name>
</gene>
<dbReference type="EMBL" id="SIRT01000004">
    <property type="protein sequence ID" value="TBN04314.1"/>
    <property type="molecule type" value="Genomic_DNA"/>
</dbReference>
<comment type="caution">
    <text evidence="2">The sequence shown here is derived from an EMBL/GenBank/DDBJ whole genome shotgun (WGS) entry which is preliminary data.</text>
</comment>
<feature type="domain" description="Putative zinc ribbon" evidence="1">
    <location>
        <begin position="9"/>
        <end position="87"/>
    </location>
</feature>
<dbReference type="InterPro" id="IPR025868">
    <property type="entry name" value="Zn_ribbon_dom_put"/>
</dbReference>
<accession>A0A4Q9FGM3</accession>
<dbReference type="OrthoDB" id="9801008at2"/>
<dbReference type="AlphaFoldDB" id="A0A4Q9FGM3"/>
<reference evidence="2 3" key="1">
    <citation type="submission" date="2019-02" db="EMBL/GenBank/DDBJ databases">
        <title>Hyunsoonleella sp., isolated from marine sediment.</title>
        <authorList>
            <person name="Liu B.-T."/>
        </authorList>
    </citation>
    <scope>NUCLEOTIDE SEQUENCE [LARGE SCALE GENOMIC DNA]</scope>
    <source>
        <strain evidence="2 3">T58</strain>
    </source>
</reference>
<dbReference type="RefSeq" id="WP_130963784.1">
    <property type="nucleotide sequence ID" value="NZ_SIRT01000004.1"/>
</dbReference>
<dbReference type="Proteomes" id="UP000291142">
    <property type="component" value="Unassembled WGS sequence"/>
</dbReference>
<sequence length="91" mass="10534">MEDVRTSKFCQSCGMPMRKDPQHGGLNKNGTKSADYCSYCYVNGEFTFNGTVKEMQAFCKQKMIEQGSPKFLAWLLTRSIPRLSRWRTKPR</sequence>
<evidence type="ECO:0000313" key="3">
    <source>
        <dbReference type="Proteomes" id="UP000291142"/>
    </source>
</evidence>
<protein>
    <recommendedName>
        <fullName evidence="1">Putative zinc ribbon domain-containing protein</fullName>
    </recommendedName>
</protein>
<organism evidence="2 3">
    <name type="scientific">Hyunsoonleella flava</name>
    <dbReference type="NCBI Taxonomy" id="2527939"/>
    <lineage>
        <taxon>Bacteria</taxon>
        <taxon>Pseudomonadati</taxon>
        <taxon>Bacteroidota</taxon>
        <taxon>Flavobacteriia</taxon>
        <taxon>Flavobacteriales</taxon>
        <taxon>Flavobacteriaceae</taxon>
    </lineage>
</organism>
<dbReference type="Pfam" id="PF12674">
    <property type="entry name" value="Zn_ribbon_2"/>
    <property type="match status" value="1"/>
</dbReference>
<evidence type="ECO:0000259" key="1">
    <source>
        <dbReference type="Pfam" id="PF12674"/>
    </source>
</evidence>
<name>A0A4Q9FGM3_9FLAO</name>
<keyword evidence="3" id="KW-1185">Reference proteome</keyword>